<feature type="region of interest" description="Disordered" evidence="1">
    <location>
        <begin position="194"/>
        <end position="246"/>
    </location>
</feature>
<dbReference type="EMBL" id="JAJGCB010000011">
    <property type="protein sequence ID" value="KAJ8990168.1"/>
    <property type="molecule type" value="Genomic_DNA"/>
</dbReference>
<protein>
    <recommendedName>
        <fullName evidence="4">tRNA-splicing endonuclease subunit Sen15 domain-containing protein</fullName>
    </recommendedName>
</protein>
<dbReference type="AlphaFoldDB" id="A0AAN6ERX0"/>
<dbReference type="SUPFAM" id="SSF53032">
    <property type="entry name" value="tRNA-intron endonuclease catalytic domain-like"/>
    <property type="match status" value="1"/>
</dbReference>
<evidence type="ECO:0000256" key="1">
    <source>
        <dbReference type="SAM" id="MobiDB-lite"/>
    </source>
</evidence>
<accession>A0AAN6ERX0</accession>
<dbReference type="GO" id="GO:0000214">
    <property type="term" value="C:tRNA-intron endonuclease complex"/>
    <property type="evidence" value="ECO:0007669"/>
    <property type="project" value="InterPro"/>
</dbReference>
<proteinExistence type="predicted"/>
<dbReference type="GO" id="GO:0000213">
    <property type="term" value="F:tRNA-intron lyase activity"/>
    <property type="evidence" value="ECO:0007669"/>
    <property type="project" value="TreeGrafter"/>
</dbReference>
<dbReference type="InterPro" id="IPR042777">
    <property type="entry name" value="Sen15_fungi"/>
</dbReference>
<comment type="caution">
    <text evidence="2">The sequence shown here is derived from an EMBL/GenBank/DDBJ whole genome shotgun (WGS) entry which is preliminary data.</text>
</comment>
<dbReference type="GO" id="GO:0000379">
    <property type="term" value="P:tRNA-type intron splice site recognition and cleavage"/>
    <property type="evidence" value="ECO:0007669"/>
    <property type="project" value="InterPro"/>
</dbReference>
<name>A0AAN6ERX0_EXODE</name>
<organism evidence="2 3">
    <name type="scientific">Exophiala dermatitidis</name>
    <name type="common">Black yeast-like fungus</name>
    <name type="synonym">Wangiella dermatitidis</name>
    <dbReference type="NCBI Taxonomy" id="5970"/>
    <lineage>
        <taxon>Eukaryota</taxon>
        <taxon>Fungi</taxon>
        <taxon>Dikarya</taxon>
        <taxon>Ascomycota</taxon>
        <taxon>Pezizomycotina</taxon>
        <taxon>Eurotiomycetes</taxon>
        <taxon>Chaetothyriomycetidae</taxon>
        <taxon>Chaetothyriales</taxon>
        <taxon>Herpotrichiellaceae</taxon>
        <taxon>Exophiala</taxon>
    </lineage>
</organism>
<dbReference type="PANTHER" id="PTHR28518:SF1">
    <property type="entry name" value="TRNA-SPLICING ENDONUCLEASE SUBUNIT SEN15"/>
    <property type="match status" value="1"/>
</dbReference>
<evidence type="ECO:0000313" key="3">
    <source>
        <dbReference type="Proteomes" id="UP001161757"/>
    </source>
</evidence>
<feature type="compositionally biased region" description="Low complexity" evidence="1">
    <location>
        <begin position="194"/>
        <end position="233"/>
    </location>
</feature>
<feature type="region of interest" description="Disordered" evidence="1">
    <location>
        <begin position="88"/>
        <end position="116"/>
    </location>
</feature>
<dbReference type="Proteomes" id="UP001161757">
    <property type="component" value="Unassembled WGS sequence"/>
</dbReference>
<feature type="compositionally biased region" description="Low complexity" evidence="1">
    <location>
        <begin position="91"/>
        <end position="116"/>
    </location>
</feature>
<sequence>MTAAASKSDGPPQASAVSTLISHSGAKTASEALSIEIMHNLQHQHNWTDLKRHIIYLNALPSTRFVDLDPRTRTTQVASVSSGAGAGSGIGIQLPSPTTTGVSSPAGSGTSTPSSATAVNNTVTIISGLPPQHSYVHPDLQMRLLKQGLSDTALPVQREFVLPLSLGEKWSLARFCAVFDQLPDRDVIVVPASSARSPAGSGSSNGANGDVNNANVAAGTGSTSSASGASASAKTRNPGGLYKHRDQKRVLLGMKAREGVGGDGTVVYYIMQEGEVKPRQNG</sequence>
<reference evidence="2" key="1">
    <citation type="submission" date="2023-01" db="EMBL/GenBank/DDBJ databases">
        <title>Exophiala dermititidis isolated from Cystic Fibrosis Patient.</title>
        <authorList>
            <person name="Kurbessoian T."/>
            <person name="Crocker A."/>
            <person name="Murante D."/>
            <person name="Hogan D.A."/>
            <person name="Stajich J.E."/>
        </authorList>
    </citation>
    <scope>NUCLEOTIDE SEQUENCE</scope>
    <source>
        <strain evidence="2">Ex8</strain>
    </source>
</reference>
<dbReference type="PANTHER" id="PTHR28518">
    <property type="entry name" value="TRNA-SPLICING ENDONUCLEASE SUBUNIT SEN15"/>
    <property type="match status" value="1"/>
</dbReference>
<evidence type="ECO:0000313" key="2">
    <source>
        <dbReference type="EMBL" id="KAJ8990168.1"/>
    </source>
</evidence>
<dbReference type="InterPro" id="IPR036167">
    <property type="entry name" value="tRNA_intron_Endo_cat-like_sf"/>
</dbReference>
<evidence type="ECO:0008006" key="4">
    <source>
        <dbReference type="Google" id="ProtNLM"/>
    </source>
</evidence>
<gene>
    <name evidence="2" type="ORF">HRR80_005658</name>
</gene>
<feature type="region of interest" description="Disordered" evidence="1">
    <location>
        <begin position="1"/>
        <end position="22"/>
    </location>
</feature>